<dbReference type="KEGG" id="cput:CONPUDRAFT_69694"/>
<evidence type="ECO:0000313" key="2">
    <source>
        <dbReference type="Proteomes" id="UP000053558"/>
    </source>
</evidence>
<name>A0A5M3MZT1_CONPW</name>
<dbReference type="GeneID" id="19208756"/>
<comment type="caution">
    <text evidence="1">The sequence shown here is derived from an EMBL/GenBank/DDBJ whole genome shotgun (WGS) entry which is preliminary data.</text>
</comment>
<dbReference type="EMBL" id="JH711574">
    <property type="protein sequence ID" value="EIW84652.1"/>
    <property type="molecule type" value="Genomic_DNA"/>
</dbReference>
<accession>A0A5M3MZT1</accession>
<keyword evidence="2" id="KW-1185">Reference proteome</keyword>
<organism evidence="1 2">
    <name type="scientific">Coniophora puteana (strain RWD-64-598)</name>
    <name type="common">Brown rot fungus</name>
    <dbReference type="NCBI Taxonomy" id="741705"/>
    <lineage>
        <taxon>Eukaryota</taxon>
        <taxon>Fungi</taxon>
        <taxon>Dikarya</taxon>
        <taxon>Basidiomycota</taxon>
        <taxon>Agaricomycotina</taxon>
        <taxon>Agaricomycetes</taxon>
        <taxon>Agaricomycetidae</taxon>
        <taxon>Boletales</taxon>
        <taxon>Coniophorineae</taxon>
        <taxon>Coniophoraceae</taxon>
        <taxon>Coniophora</taxon>
    </lineage>
</organism>
<protein>
    <submittedName>
        <fullName evidence="1">Uncharacterized protein</fullName>
    </submittedName>
</protein>
<reference evidence="2" key="1">
    <citation type="journal article" date="2012" name="Science">
        <title>The Paleozoic origin of enzymatic lignin decomposition reconstructed from 31 fungal genomes.</title>
        <authorList>
            <person name="Floudas D."/>
            <person name="Binder M."/>
            <person name="Riley R."/>
            <person name="Barry K."/>
            <person name="Blanchette R.A."/>
            <person name="Henrissat B."/>
            <person name="Martinez A.T."/>
            <person name="Otillar R."/>
            <person name="Spatafora J.W."/>
            <person name="Yadav J.S."/>
            <person name="Aerts A."/>
            <person name="Benoit I."/>
            <person name="Boyd A."/>
            <person name="Carlson A."/>
            <person name="Copeland A."/>
            <person name="Coutinho P.M."/>
            <person name="de Vries R.P."/>
            <person name="Ferreira P."/>
            <person name="Findley K."/>
            <person name="Foster B."/>
            <person name="Gaskell J."/>
            <person name="Glotzer D."/>
            <person name="Gorecki P."/>
            <person name="Heitman J."/>
            <person name="Hesse C."/>
            <person name="Hori C."/>
            <person name="Igarashi K."/>
            <person name="Jurgens J.A."/>
            <person name="Kallen N."/>
            <person name="Kersten P."/>
            <person name="Kohler A."/>
            <person name="Kuees U."/>
            <person name="Kumar T.K.A."/>
            <person name="Kuo A."/>
            <person name="LaButti K."/>
            <person name="Larrondo L.F."/>
            <person name="Lindquist E."/>
            <person name="Ling A."/>
            <person name="Lombard V."/>
            <person name="Lucas S."/>
            <person name="Lundell T."/>
            <person name="Martin R."/>
            <person name="McLaughlin D.J."/>
            <person name="Morgenstern I."/>
            <person name="Morin E."/>
            <person name="Murat C."/>
            <person name="Nagy L.G."/>
            <person name="Nolan M."/>
            <person name="Ohm R.A."/>
            <person name="Patyshakuliyeva A."/>
            <person name="Rokas A."/>
            <person name="Ruiz-Duenas F.J."/>
            <person name="Sabat G."/>
            <person name="Salamov A."/>
            <person name="Samejima M."/>
            <person name="Schmutz J."/>
            <person name="Slot J.C."/>
            <person name="St John F."/>
            <person name="Stenlid J."/>
            <person name="Sun H."/>
            <person name="Sun S."/>
            <person name="Syed K."/>
            <person name="Tsang A."/>
            <person name="Wiebenga A."/>
            <person name="Young D."/>
            <person name="Pisabarro A."/>
            <person name="Eastwood D.C."/>
            <person name="Martin F."/>
            <person name="Cullen D."/>
            <person name="Grigoriev I.V."/>
            <person name="Hibbett D.S."/>
        </authorList>
    </citation>
    <scope>NUCLEOTIDE SEQUENCE [LARGE SCALE GENOMIC DNA]</scope>
    <source>
        <strain evidence="2">RWD-64-598 SS2</strain>
    </source>
</reference>
<sequence>MHQIAVNFPYSSRCSKVHCQYAARRLNRSGSSVEPQSLDIESFRGFESYERASFNNLCCNQPEAANPPSSYPSHAKTSYDIDMAALGCFSSDLKETNETHSRLNPAVMHLPVEILAYIFVLSSSLPVRPLPRGIAPYFHREEGLYTNERGYSALVQVCRRWRDVALHTPRLWNMIKITLDAQETPSGSMSITAIPTPLTPLKRAGNQPTFIFLDLSWLSLHAEMEDGHLPVNPACGAVRGVQALAAYFTHLPTLLQWISQFENLTHLFLEHVTVGNPEYWNDAGIASQFHRLTHLHMRIGSPRDVVHVMGLHAWHNLLSLTIEPCVGRDRNFQYLANIFAHVPNLIQLWIVGEDVNDVWETARIASDKLQLFALIATSHLLTTEPRSKLIRLILDDCTFPALANLVVTRPPDGDIDFIRRFLIRSRCRLSSLTFTEASDNSTSNVDSSSNRRGPLTAKALLRERRPWRINVYLIVVTLEGVDSDEGEASSFKFQEEAIGDDRVVLAVRYSHEFQPEENAEGKIG</sequence>
<dbReference type="RefSeq" id="XP_007764149.1">
    <property type="nucleotide sequence ID" value="XM_007765959.1"/>
</dbReference>
<dbReference type="Proteomes" id="UP000053558">
    <property type="component" value="Unassembled WGS sequence"/>
</dbReference>
<gene>
    <name evidence="1" type="ORF">CONPUDRAFT_69694</name>
</gene>
<dbReference type="SUPFAM" id="SSF52047">
    <property type="entry name" value="RNI-like"/>
    <property type="match status" value="1"/>
</dbReference>
<dbReference type="OrthoDB" id="2758082at2759"/>
<evidence type="ECO:0000313" key="1">
    <source>
        <dbReference type="EMBL" id="EIW84652.1"/>
    </source>
</evidence>
<dbReference type="Gene3D" id="1.20.1280.50">
    <property type="match status" value="1"/>
</dbReference>
<dbReference type="AlphaFoldDB" id="A0A5M3MZT1"/>
<proteinExistence type="predicted"/>